<evidence type="ECO:0008006" key="4">
    <source>
        <dbReference type="Google" id="ProtNLM"/>
    </source>
</evidence>
<proteinExistence type="predicted"/>
<name>A0A1I2IP91_9GAMM</name>
<dbReference type="STRING" id="1076937.SAMN04488120_10489"/>
<gene>
    <name evidence="2" type="ORF">SAMN04488120_10489</name>
</gene>
<sequence length="137" mass="15304">MYARTLLLAVIVAIAPTAWADSISIDTGDVRIVLTDHERDIIREYYRQLPAPPAKPLNKGMQKRLEKGKSLPPGWQKKLVRGAVIPADIWAWHEPLPHDVLVRLPPQPEGVITVRIDSQIVRVIAATHVLLDAFAID</sequence>
<reference evidence="2 3" key="1">
    <citation type="submission" date="2016-10" db="EMBL/GenBank/DDBJ databases">
        <authorList>
            <person name="de Groot N.N."/>
        </authorList>
    </citation>
    <scope>NUCLEOTIDE SEQUENCE [LARGE SCALE GENOMIC DNA]</scope>
    <source>
        <strain evidence="2 3">DSM 23609</strain>
    </source>
</reference>
<feature type="signal peptide" evidence="1">
    <location>
        <begin position="1"/>
        <end position="20"/>
    </location>
</feature>
<dbReference type="AlphaFoldDB" id="A0A1I2IP91"/>
<keyword evidence="1" id="KW-0732">Signal</keyword>
<organism evidence="2 3">
    <name type="scientific">Fontimonas thermophila</name>
    <dbReference type="NCBI Taxonomy" id="1076937"/>
    <lineage>
        <taxon>Bacteria</taxon>
        <taxon>Pseudomonadati</taxon>
        <taxon>Pseudomonadota</taxon>
        <taxon>Gammaproteobacteria</taxon>
        <taxon>Nevskiales</taxon>
        <taxon>Nevskiaceae</taxon>
        <taxon>Fontimonas</taxon>
    </lineage>
</organism>
<evidence type="ECO:0000313" key="3">
    <source>
        <dbReference type="Proteomes" id="UP000199771"/>
    </source>
</evidence>
<dbReference type="Proteomes" id="UP000199771">
    <property type="component" value="Unassembled WGS sequence"/>
</dbReference>
<keyword evidence="3" id="KW-1185">Reference proteome</keyword>
<evidence type="ECO:0000256" key="1">
    <source>
        <dbReference type="SAM" id="SignalP"/>
    </source>
</evidence>
<dbReference type="RefSeq" id="WP_091532645.1">
    <property type="nucleotide sequence ID" value="NZ_FOOC01000004.1"/>
</dbReference>
<feature type="chain" id="PRO_5011498473" description="Nickel/cobalt transporter regulator" evidence="1">
    <location>
        <begin position="21"/>
        <end position="137"/>
    </location>
</feature>
<dbReference type="OrthoDB" id="5739345at2"/>
<dbReference type="Gene3D" id="3.10.450.160">
    <property type="entry name" value="inner membrane protein cigr"/>
    <property type="match status" value="1"/>
</dbReference>
<accession>A0A1I2IP91</accession>
<protein>
    <recommendedName>
        <fullName evidence="4">Nickel/cobalt transporter regulator</fullName>
    </recommendedName>
</protein>
<dbReference type="EMBL" id="FOOC01000004">
    <property type="protein sequence ID" value="SFF43453.1"/>
    <property type="molecule type" value="Genomic_DNA"/>
</dbReference>
<evidence type="ECO:0000313" key="2">
    <source>
        <dbReference type="EMBL" id="SFF43453.1"/>
    </source>
</evidence>